<dbReference type="SUPFAM" id="SSF54236">
    <property type="entry name" value="Ubiquitin-like"/>
    <property type="match status" value="1"/>
</dbReference>
<dbReference type="Proteomes" id="UP000822688">
    <property type="component" value="Chromosome 12"/>
</dbReference>
<dbReference type="SUPFAM" id="SSF52833">
    <property type="entry name" value="Thioredoxin-like"/>
    <property type="match status" value="1"/>
</dbReference>
<dbReference type="Pfam" id="PF00789">
    <property type="entry name" value="UBX"/>
    <property type="match status" value="1"/>
</dbReference>
<keyword evidence="5" id="KW-1185">Reference proteome</keyword>
<feature type="compositionally biased region" description="Low complexity" evidence="1">
    <location>
        <begin position="388"/>
        <end position="408"/>
    </location>
</feature>
<dbReference type="Gene3D" id="3.10.20.90">
    <property type="entry name" value="Phosphatidylinositol 3-kinase Catalytic Subunit, Chain A, domain 1"/>
    <property type="match status" value="1"/>
</dbReference>
<feature type="compositionally biased region" description="Polar residues" evidence="1">
    <location>
        <begin position="473"/>
        <end position="482"/>
    </location>
</feature>
<accession>A0A8T0GA83</accession>
<dbReference type="PROSITE" id="PS50033">
    <property type="entry name" value="UBX"/>
    <property type="match status" value="1"/>
</dbReference>
<dbReference type="PANTHER" id="PTHR47770">
    <property type="entry name" value="PLANT UBX DOMAIN-CONTAINING PROTEIN 11"/>
    <property type="match status" value="1"/>
</dbReference>
<feature type="region of interest" description="Disordered" evidence="1">
    <location>
        <begin position="378"/>
        <end position="408"/>
    </location>
</feature>
<sequence length="531" mass="56505">MGFDDVVVVWVLVWVFAGENEESVSMELTTFRDAAVGLCVGLRVVRVWESRLGFSDEESEVFSEVGLVQVLDEVKKESLILRLQEGSTDAAYFQAIFPVRRVPTITFLGLKGTLLGQLEGYQDAEKFLTALRNVQLQRVAAKAMVALLSSANLAADSTVSSASAPEPPTSTGNSTGEDIPVQSSSTTVVGSSMDVDLPEPTEVARSPVYPEAQPIPDAGSLTVESRDGRAPGGSTAADTNSLAPKPEPVKSSSSEALKSSSLEDSKSVQNQAKTAVKQGNGKKTTLRREPSGGTKPVKVRTGPFLLQVRLTNGETIQGTFESYQLLRDVKNFIDLQRTDGSMEFRLAIPFPRKLFSEEDMDKTLSKLDIGPRSALILIASDNPTGNPSHSRASANSDADSSSQSEATTAGGSYVGKFLSFLSPYVYGRPAAPQQTPASHSNASPATTRALQEGAQPPMSNSSRPEPPFVTPMNAGSNQENTTLGGRLSHRRGGSANVHTLRGGEDEGPSPGNTYWNGNSTQFGGNDEAKED</sequence>
<feature type="signal peptide" evidence="2">
    <location>
        <begin position="1"/>
        <end position="17"/>
    </location>
</feature>
<feature type="compositionally biased region" description="Polar residues" evidence="1">
    <location>
        <begin position="432"/>
        <end position="449"/>
    </location>
</feature>
<gene>
    <name evidence="4" type="ORF">KC19_12G127900</name>
</gene>
<organism evidence="4 5">
    <name type="scientific">Ceratodon purpureus</name>
    <name type="common">Fire moss</name>
    <name type="synonym">Dicranum purpureum</name>
    <dbReference type="NCBI Taxonomy" id="3225"/>
    <lineage>
        <taxon>Eukaryota</taxon>
        <taxon>Viridiplantae</taxon>
        <taxon>Streptophyta</taxon>
        <taxon>Embryophyta</taxon>
        <taxon>Bryophyta</taxon>
        <taxon>Bryophytina</taxon>
        <taxon>Bryopsida</taxon>
        <taxon>Dicranidae</taxon>
        <taxon>Pseudoditrichales</taxon>
        <taxon>Ditrichaceae</taxon>
        <taxon>Ceratodon</taxon>
    </lineage>
</organism>
<evidence type="ECO:0000256" key="1">
    <source>
        <dbReference type="SAM" id="MobiDB-lite"/>
    </source>
</evidence>
<feature type="compositionally biased region" description="Low complexity" evidence="1">
    <location>
        <begin position="183"/>
        <end position="192"/>
    </location>
</feature>
<dbReference type="InterPro" id="IPR036249">
    <property type="entry name" value="Thioredoxin-like_sf"/>
</dbReference>
<evidence type="ECO:0000259" key="3">
    <source>
        <dbReference type="PROSITE" id="PS50033"/>
    </source>
</evidence>
<feature type="region of interest" description="Disordered" evidence="1">
    <location>
        <begin position="158"/>
        <end position="299"/>
    </location>
</feature>
<dbReference type="PANTHER" id="PTHR47770:SF1">
    <property type="entry name" value="PLANT UBX DOMAIN-CONTAINING PROTEIN 11"/>
    <property type="match status" value="1"/>
</dbReference>
<evidence type="ECO:0000313" key="5">
    <source>
        <dbReference type="Proteomes" id="UP000822688"/>
    </source>
</evidence>
<protein>
    <recommendedName>
        <fullName evidence="3">UBX domain-containing protein</fullName>
    </recommendedName>
</protein>
<comment type="caution">
    <text evidence="4">The sequence shown here is derived from an EMBL/GenBank/DDBJ whole genome shotgun (WGS) entry which is preliminary data.</text>
</comment>
<feature type="domain" description="UBX" evidence="3">
    <location>
        <begin position="306"/>
        <end position="377"/>
    </location>
</feature>
<feature type="region of interest" description="Disordered" evidence="1">
    <location>
        <begin position="430"/>
        <end position="531"/>
    </location>
</feature>
<reference evidence="4" key="1">
    <citation type="submission" date="2020-06" db="EMBL/GenBank/DDBJ databases">
        <title>WGS assembly of Ceratodon purpureus strain R40.</title>
        <authorList>
            <person name="Carey S.B."/>
            <person name="Jenkins J."/>
            <person name="Shu S."/>
            <person name="Lovell J.T."/>
            <person name="Sreedasyam A."/>
            <person name="Maumus F."/>
            <person name="Tiley G.P."/>
            <person name="Fernandez-Pozo N."/>
            <person name="Barry K."/>
            <person name="Chen C."/>
            <person name="Wang M."/>
            <person name="Lipzen A."/>
            <person name="Daum C."/>
            <person name="Saski C.A."/>
            <person name="Payton A.C."/>
            <person name="Mcbreen J.C."/>
            <person name="Conrad R.E."/>
            <person name="Kollar L.M."/>
            <person name="Olsson S."/>
            <person name="Huttunen S."/>
            <person name="Landis J.B."/>
            <person name="Wickett N.J."/>
            <person name="Johnson M.G."/>
            <person name="Rensing S.A."/>
            <person name="Grimwood J."/>
            <person name="Schmutz J."/>
            <person name="Mcdaniel S.F."/>
        </authorList>
    </citation>
    <scope>NUCLEOTIDE SEQUENCE</scope>
    <source>
        <strain evidence="4">R40</strain>
    </source>
</reference>
<feature type="compositionally biased region" description="Polar residues" evidence="1">
    <location>
        <begin position="510"/>
        <end position="523"/>
    </location>
</feature>
<dbReference type="SMART" id="SM00166">
    <property type="entry name" value="UBX"/>
    <property type="match status" value="1"/>
</dbReference>
<dbReference type="EMBL" id="CM026433">
    <property type="protein sequence ID" value="KAG0554889.1"/>
    <property type="molecule type" value="Genomic_DNA"/>
</dbReference>
<feature type="compositionally biased region" description="Low complexity" evidence="1">
    <location>
        <begin position="251"/>
        <end position="260"/>
    </location>
</feature>
<dbReference type="AlphaFoldDB" id="A0A8T0GA83"/>
<evidence type="ECO:0000256" key="2">
    <source>
        <dbReference type="SAM" id="SignalP"/>
    </source>
</evidence>
<dbReference type="InterPro" id="IPR029071">
    <property type="entry name" value="Ubiquitin-like_domsf"/>
</dbReference>
<name>A0A8T0GA83_CERPU</name>
<evidence type="ECO:0000313" key="4">
    <source>
        <dbReference type="EMBL" id="KAG0554889.1"/>
    </source>
</evidence>
<dbReference type="InterPro" id="IPR001012">
    <property type="entry name" value="UBX_dom"/>
</dbReference>
<proteinExistence type="predicted"/>
<feature type="chain" id="PRO_5035913839" description="UBX domain-containing protein" evidence="2">
    <location>
        <begin position="18"/>
        <end position="531"/>
    </location>
</feature>
<keyword evidence="2" id="KW-0732">Signal</keyword>